<accession>A0A2J7ZKG4</accession>
<keyword evidence="3" id="KW-1185">Reference proteome</keyword>
<proteinExistence type="predicted"/>
<evidence type="ECO:0000313" key="2">
    <source>
        <dbReference type="EMBL" id="PNH00757.1"/>
    </source>
</evidence>
<feature type="non-terminal residue" evidence="2">
    <location>
        <position position="1"/>
    </location>
</feature>
<organism evidence="2 3">
    <name type="scientific">Tetrabaena socialis</name>
    <dbReference type="NCBI Taxonomy" id="47790"/>
    <lineage>
        <taxon>Eukaryota</taxon>
        <taxon>Viridiplantae</taxon>
        <taxon>Chlorophyta</taxon>
        <taxon>core chlorophytes</taxon>
        <taxon>Chlorophyceae</taxon>
        <taxon>CS clade</taxon>
        <taxon>Chlamydomonadales</taxon>
        <taxon>Tetrabaenaceae</taxon>
        <taxon>Tetrabaena</taxon>
    </lineage>
</organism>
<evidence type="ECO:0000313" key="3">
    <source>
        <dbReference type="Proteomes" id="UP000236333"/>
    </source>
</evidence>
<dbReference type="Proteomes" id="UP000236333">
    <property type="component" value="Unassembled WGS sequence"/>
</dbReference>
<dbReference type="AlphaFoldDB" id="A0A2J7ZKG4"/>
<dbReference type="Pfam" id="PF05548">
    <property type="entry name" value="Peptidase_M11"/>
    <property type="match status" value="1"/>
</dbReference>
<name>A0A2J7ZKG4_9CHLO</name>
<reference evidence="2 3" key="1">
    <citation type="journal article" date="2017" name="Mol. Biol. Evol.">
        <title>The 4-celled Tetrabaena socialis nuclear genome reveals the essential components for genetic control of cell number at the origin of multicellularity in the volvocine lineage.</title>
        <authorList>
            <person name="Featherston J."/>
            <person name="Arakaki Y."/>
            <person name="Hanschen E.R."/>
            <person name="Ferris P.J."/>
            <person name="Michod R.E."/>
            <person name="Olson B.J.S.C."/>
            <person name="Nozaki H."/>
            <person name="Durand P.M."/>
        </authorList>
    </citation>
    <scope>NUCLEOTIDE SEQUENCE [LARGE SCALE GENOMIC DNA]</scope>
    <source>
        <strain evidence="2 3">NIES-571</strain>
    </source>
</reference>
<dbReference type="OrthoDB" id="539369at2759"/>
<evidence type="ECO:0000259" key="1">
    <source>
        <dbReference type="Pfam" id="PF05548"/>
    </source>
</evidence>
<feature type="domain" description="Peptidase M11 gametolysin" evidence="1">
    <location>
        <begin position="13"/>
        <end position="111"/>
    </location>
</feature>
<gene>
    <name evidence="2" type="ORF">TSOC_013403</name>
</gene>
<protein>
    <recommendedName>
        <fullName evidence="1">Peptidase M11 gametolysin domain-containing protein</fullName>
    </recommendedName>
</protein>
<dbReference type="InterPro" id="IPR008752">
    <property type="entry name" value="Peptidase_M11"/>
</dbReference>
<sequence length="140" mass="15160">HALAANCPNPAVAEYCDISSAMGGYNGYGLRCYNPPEVWQLGWGSPFVLLTRADLLPGSTLQRWIPLAHTDPDHFIRIPLSAGNGAPTDASGVPASCNGQLWVSYRQSSTVYDMLWKDVGTGAVLVHRCAQVPYTDRRAV</sequence>
<dbReference type="EMBL" id="PGGS01001187">
    <property type="protein sequence ID" value="PNH00757.1"/>
    <property type="molecule type" value="Genomic_DNA"/>
</dbReference>
<comment type="caution">
    <text evidence="2">The sequence shown here is derived from an EMBL/GenBank/DDBJ whole genome shotgun (WGS) entry which is preliminary data.</text>
</comment>